<organism evidence="5 6">
    <name type="scientific">Solanum commersonii</name>
    <name type="common">Commerson's wild potato</name>
    <name type="synonym">Commerson's nightshade</name>
    <dbReference type="NCBI Taxonomy" id="4109"/>
    <lineage>
        <taxon>Eukaryota</taxon>
        <taxon>Viridiplantae</taxon>
        <taxon>Streptophyta</taxon>
        <taxon>Embryophyta</taxon>
        <taxon>Tracheophyta</taxon>
        <taxon>Spermatophyta</taxon>
        <taxon>Magnoliopsida</taxon>
        <taxon>eudicotyledons</taxon>
        <taxon>Gunneridae</taxon>
        <taxon>Pentapetalae</taxon>
        <taxon>asterids</taxon>
        <taxon>lamiids</taxon>
        <taxon>Solanales</taxon>
        <taxon>Solanaceae</taxon>
        <taxon>Solanoideae</taxon>
        <taxon>Solaneae</taxon>
        <taxon>Solanum</taxon>
    </lineage>
</organism>
<comment type="caution">
    <text evidence="5">The sequence shown here is derived from an EMBL/GenBank/DDBJ whole genome shotgun (WGS) entry which is preliminary data.</text>
</comment>
<dbReference type="AlphaFoldDB" id="A0A9J6B1J8"/>
<sequence>MGDILKNLCKGEMPIHMVENGMEQKEFTVMNIKNTHFIALEVLMEKGLIQVYDCNIHIPFSNYGPNYSARRDVQSFMRIFLNDAWSYERLKNVPSNNSRAACGPYALFFIDHLLLGKDMRS</sequence>
<dbReference type="Pfam" id="PF02902">
    <property type="entry name" value="Peptidase_C48"/>
    <property type="match status" value="1"/>
</dbReference>
<dbReference type="GO" id="GO:0006508">
    <property type="term" value="P:proteolysis"/>
    <property type="evidence" value="ECO:0007669"/>
    <property type="project" value="UniProtKB-KW"/>
</dbReference>
<evidence type="ECO:0000256" key="3">
    <source>
        <dbReference type="ARBA" id="ARBA00022801"/>
    </source>
</evidence>
<dbReference type="EMBL" id="JACXVP010000001">
    <property type="protein sequence ID" value="KAG5630577.1"/>
    <property type="molecule type" value="Genomic_DNA"/>
</dbReference>
<keyword evidence="2" id="KW-0645">Protease</keyword>
<feature type="domain" description="Ubiquitin-like protease family profile" evidence="4">
    <location>
        <begin position="27"/>
        <end position="118"/>
    </location>
</feature>
<reference evidence="5 6" key="1">
    <citation type="submission" date="2020-09" db="EMBL/GenBank/DDBJ databases">
        <title>De no assembly of potato wild relative species, Solanum commersonii.</title>
        <authorList>
            <person name="Cho K."/>
        </authorList>
    </citation>
    <scope>NUCLEOTIDE SEQUENCE [LARGE SCALE GENOMIC DNA]</scope>
    <source>
        <strain evidence="5">LZ3.2</strain>
        <tissue evidence="5">Leaf</tissue>
    </source>
</reference>
<gene>
    <name evidence="5" type="ORF">H5410_002294</name>
</gene>
<protein>
    <recommendedName>
        <fullName evidence="4">Ubiquitin-like protease family profile domain-containing protein</fullName>
    </recommendedName>
</protein>
<comment type="similarity">
    <text evidence="1">Belongs to the peptidase C48 family.</text>
</comment>
<proteinExistence type="inferred from homology"/>
<evidence type="ECO:0000256" key="1">
    <source>
        <dbReference type="ARBA" id="ARBA00005234"/>
    </source>
</evidence>
<evidence type="ECO:0000256" key="2">
    <source>
        <dbReference type="ARBA" id="ARBA00022670"/>
    </source>
</evidence>
<dbReference type="SUPFAM" id="SSF54001">
    <property type="entry name" value="Cysteine proteinases"/>
    <property type="match status" value="1"/>
</dbReference>
<keyword evidence="3" id="KW-0378">Hydrolase</keyword>
<dbReference type="OrthoDB" id="1024009at2759"/>
<evidence type="ECO:0000313" key="5">
    <source>
        <dbReference type="EMBL" id="KAG5630577.1"/>
    </source>
</evidence>
<keyword evidence="6" id="KW-1185">Reference proteome</keyword>
<accession>A0A9J6B1J8</accession>
<dbReference type="InterPro" id="IPR038765">
    <property type="entry name" value="Papain-like_cys_pep_sf"/>
</dbReference>
<dbReference type="Proteomes" id="UP000824120">
    <property type="component" value="Chromosome 1"/>
</dbReference>
<evidence type="ECO:0000313" key="6">
    <source>
        <dbReference type="Proteomes" id="UP000824120"/>
    </source>
</evidence>
<evidence type="ECO:0000259" key="4">
    <source>
        <dbReference type="Pfam" id="PF02902"/>
    </source>
</evidence>
<dbReference type="Gene3D" id="3.40.395.10">
    <property type="entry name" value="Adenoviral Proteinase, Chain A"/>
    <property type="match status" value="1"/>
</dbReference>
<dbReference type="InterPro" id="IPR003653">
    <property type="entry name" value="Peptidase_C48_C"/>
</dbReference>
<dbReference type="GO" id="GO:0008234">
    <property type="term" value="F:cysteine-type peptidase activity"/>
    <property type="evidence" value="ECO:0007669"/>
    <property type="project" value="InterPro"/>
</dbReference>
<name>A0A9J6B1J8_SOLCO</name>